<dbReference type="PANTHER" id="PTHR46411">
    <property type="entry name" value="FAMILY ATPASE, PUTATIVE-RELATED"/>
    <property type="match status" value="1"/>
</dbReference>
<dbReference type="PANTHER" id="PTHR46411:SF3">
    <property type="entry name" value="AAA+ ATPASE DOMAIN-CONTAINING PROTEIN"/>
    <property type="match status" value="1"/>
</dbReference>
<dbReference type="SUPFAM" id="SSF52540">
    <property type="entry name" value="P-loop containing nucleoside triphosphate hydrolases"/>
    <property type="match status" value="1"/>
</dbReference>
<dbReference type="STRING" id="2082308.A0A2K1QXD7"/>
<dbReference type="CDD" id="cd19481">
    <property type="entry name" value="RecA-like_protease"/>
    <property type="match status" value="1"/>
</dbReference>
<dbReference type="Pfam" id="PF22942">
    <property type="entry name" value="DUF7025"/>
    <property type="match status" value="1"/>
</dbReference>
<dbReference type="InterPro" id="IPR027417">
    <property type="entry name" value="P-loop_NTPase"/>
</dbReference>
<keyword evidence="4" id="KW-1185">Reference proteome</keyword>
<dbReference type="InterPro" id="IPR054289">
    <property type="entry name" value="DUF7025"/>
</dbReference>
<feature type="domain" description="AAA+ ATPase" evidence="2">
    <location>
        <begin position="517"/>
        <end position="644"/>
    </location>
</feature>
<dbReference type="Gene3D" id="3.40.50.300">
    <property type="entry name" value="P-loop containing nucleotide triphosphate hydrolases"/>
    <property type="match status" value="1"/>
</dbReference>
<evidence type="ECO:0000313" key="4">
    <source>
        <dbReference type="Proteomes" id="UP000243797"/>
    </source>
</evidence>
<accession>A0A2K1QXD7</accession>
<comment type="caution">
    <text evidence="3">The sequence shown here is derived from an EMBL/GenBank/DDBJ whole genome shotgun (WGS) entry which is preliminary data.</text>
</comment>
<dbReference type="EMBL" id="NKHZ01000029">
    <property type="protein sequence ID" value="PNS19714.1"/>
    <property type="molecule type" value="Genomic_DNA"/>
</dbReference>
<gene>
    <name evidence="3" type="ORF">CAC42_7681</name>
</gene>
<dbReference type="Pfam" id="PF00004">
    <property type="entry name" value="AAA"/>
    <property type="match status" value="1"/>
</dbReference>
<dbReference type="InParanoid" id="A0A2K1QXD7"/>
<dbReference type="InterPro" id="IPR003593">
    <property type="entry name" value="AAA+_ATPase"/>
</dbReference>
<feature type="compositionally biased region" description="Low complexity" evidence="1">
    <location>
        <begin position="26"/>
        <end position="36"/>
    </location>
</feature>
<dbReference type="OrthoDB" id="10042665at2759"/>
<sequence>MTDALTSVLDVNFTGMPHTARRPSRRYSTSSTDCSTDSLANASPAALLMSPLPDQHAVLPDVRALATDPCEIGMKVSSKEYYRSKPTALWKPWTPGQEAAARLATNEIQQHALIVKREMDSEGLSGIKLYSVDVQSPLIKEVIAKVFKGYRGLNTNLASLRFKAPFHELVHRWDQLTEAAAEVTDEVAKQHVELFRTIVEPEILPIVEKSKDLIKNKIISFDTLWALYEPGTIVILEEDRKERALLVDQGMITGAGNEQVYVLSGVYVDNDGVQYGTVVARIKVPMFQGTQPIANLPIQPLCLKDNPDAIRERLVARGKEWQAFMGSHHKAYTGTYLRPVRNSSAVKEFVENGRIVVDAEMYGNYSHALLPPLGALSQLDAADPKKTIDDRGHESLVEYMPPMPMLGSHHHLNGANLRRKKHKTISSDAITVKDKLEPVQLGDDQLLLCTNELRGYCLTKKHWVTFHMENIHEIRWNEDAFPSLVLPAQDKDILYAFADSQINHSNTFDDVIEGKGQGIIILLSGPPGVGKTLTAESIAEEMKRPLYAVSSAELGDMSVDIEAALRDVLEICARWDAVLLLDECDVFLAERNKHDIYRNKMVSVFLRQLEYHKGVLFLTTNRHADFDPAFASRIDLALEYAPLEQSSRKTIWTTFLTRQAKRGDGPGTEIGQAQIEDLAKLELNGREIKNVVKSAYLLAAREKRALAIGDVNKVLRVRVPKEKMAGHHMYS</sequence>
<proteinExistence type="predicted"/>
<dbReference type="GO" id="GO:0016887">
    <property type="term" value="F:ATP hydrolysis activity"/>
    <property type="evidence" value="ECO:0007669"/>
    <property type="project" value="InterPro"/>
</dbReference>
<protein>
    <recommendedName>
        <fullName evidence="2">AAA+ ATPase domain-containing protein</fullName>
    </recommendedName>
</protein>
<reference evidence="3 4" key="1">
    <citation type="submission" date="2017-06" db="EMBL/GenBank/DDBJ databases">
        <title>Draft genome sequence of a variant of Elsinoe murrayae.</title>
        <authorList>
            <person name="Cheng Q."/>
        </authorList>
    </citation>
    <scope>NUCLEOTIDE SEQUENCE [LARGE SCALE GENOMIC DNA]</scope>
    <source>
        <strain evidence="3 4">CQ-2017a</strain>
    </source>
</reference>
<evidence type="ECO:0000256" key="1">
    <source>
        <dbReference type="SAM" id="MobiDB-lite"/>
    </source>
</evidence>
<dbReference type="AlphaFoldDB" id="A0A2K1QXD7"/>
<evidence type="ECO:0000313" key="3">
    <source>
        <dbReference type="EMBL" id="PNS19714.1"/>
    </source>
</evidence>
<evidence type="ECO:0000259" key="2">
    <source>
        <dbReference type="SMART" id="SM00382"/>
    </source>
</evidence>
<organism evidence="3 4">
    <name type="scientific">Sphaceloma murrayae</name>
    <dbReference type="NCBI Taxonomy" id="2082308"/>
    <lineage>
        <taxon>Eukaryota</taxon>
        <taxon>Fungi</taxon>
        <taxon>Dikarya</taxon>
        <taxon>Ascomycota</taxon>
        <taxon>Pezizomycotina</taxon>
        <taxon>Dothideomycetes</taxon>
        <taxon>Dothideomycetidae</taxon>
        <taxon>Myriangiales</taxon>
        <taxon>Elsinoaceae</taxon>
        <taxon>Sphaceloma</taxon>
    </lineage>
</organism>
<dbReference type="Proteomes" id="UP000243797">
    <property type="component" value="Unassembled WGS sequence"/>
</dbReference>
<feature type="region of interest" description="Disordered" evidence="1">
    <location>
        <begin position="16"/>
        <end position="36"/>
    </location>
</feature>
<dbReference type="InterPro" id="IPR003959">
    <property type="entry name" value="ATPase_AAA_core"/>
</dbReference>
<name>A0A2K1QXD7_9PEZI</name>
<dbReference type="GO" id="GO:0005524">
    <property type="term" value="F:ATP binding"/>
    <property type="evidence" value="ECO:0007669"/>
    <property type="project" value="InterPro"/>
</dbReference>
<dbReference type="SMART" id="SM00382">
    <property type="entry name" value="AAA"/>
    <property type="match status" value="1"/>
</dbReference>